<evidence type="ECO:0000256" key="18">
    <source>
        <dbReference type="ARBA" id="ARBA00044632"/>
    </source>
</evidence>
<dbReference type="SMART" id="SM00278">
    <property type="entry name" value="HhH1"/>
    <property type="match status" value="3"/>
</dbReference>
<dbReference type="Pfam" id="PF14520">
    <property type="entry name" value="HHH_5"/>
    <property type="match status" value="1"/>
</dbReference>
<dbReference type="InterPro" id="IPR027421">
    <property type="entry name" value="DNA_pol_lamdba_lyase_dom_sf"/>
</dbReference>
<evidence type="ECO:0000259" key="23">
    <source>
        <dbReference type="SMART" id="SM00481"/>
    </source>
</evidence>
<dbReference type="InterPro" id="IPR016195">
    <property type="entry name" value="Pol/histidinol_Pase-like"/>
</dbReference>
<comment type="catalytic activity">
    <reaction evidence="19">
        <text>a 5'-end 2'-deoxyribose-2'-deoxyribonucleotide-DNA = (2E,4S)-4-hydroxypenten-2-al-5-phosphate + a 5'-end 5'-phospho-2'-deoxyribonucleoside-DNA + H(+)</text>
        <dbReference type="Rhea" id="RHEA:76255"/>
        <dbReference type="Rhea" id="RHEA-COMP:13180"/>
        <dbReference type="Rhea" id="RHEA-COMP:18657"/>
        <dbReference type="ChEBI" id="CHEBI:15378"/>
        <dbReference type="ChEBI" id="CHEBI:136412"/>
        <dbReference type="ChEBI" id="CHEBI:195194"/>
        <dbReference type="ChEBI" id="CHEBI:195195"/>
    </reaction>
</comment>
<gene>
    <name evidence="25" type="ORF">SAMN05444368_1044</name>
</gene>
<dbReference type="InterPro" id="IPR004013">
    <property type="entry name" value="PHP_dom"/>
</dbReference>
<dbReference type="NCBIfam" id="NF006375">
    <property type="entry name" value="PRK08609.1"/>
    <property type="match status" value="1"/>
</dbReference>
<dbReference type="Proteomes" id="UP000185093">
    <property type="component" value="Unassembled WGS sequence"/>
</dbReference>
<evidence type="ECO:0000256" key="7">
    <source>
        <dbReference type="ARBA" id="ARBA00022634"/>
    </source>
</evidence>
<dbReference type="InterPro" id="IPR043519">
    <property type="entry name" value="NT_sf"/>
</dbReference>
<reference evidence="25 26" key="1">
    <citation type="submission" date="2016-11" db="EMBL/GenBank/DDBJ databases">
        <authorList>
            <person name="Varghese N."/>
            <person name="Submissions S."/>
        </authorList>
    </citation>
    <scope>NUCLEOTIDE SEQUENCE [LARGE SCALE GENOMIC DNA]</scope>
    <source>
        <strain evidence="25 26">DSM 20664</strain>
    </source>
</reference>
<feature type="domain" description="Helix-hairpin-helix DNA-binding motif class 1" evidence="22">
    <location>
        <begin position="95"/>
        <end position="114"/>
    </location>
</feature>
<dbReference type="InterPro" id="IPR050243">
    <property type="entry name" value="PHP_phosphatase"/>
</dbReference>
<evidence type="ECO:0000256" key="20">
    <source>
        <dbReference type="ARBA" id="ARBA00045548"/>
    </source>
</evidence>
<protein>
    <recommendedName>
        <fullName evidence="5">DNA polymerase beta</fullName>
        <ecNumber evidence="3">2.7.7.7</ecNumber>
        <ecNumber evidence="4">4.2.99.18</ecNumber>
    </recommendedName>
    <alternativeName>
        <fullName evidence="16">5'-deoxyribose-phosphate lyase</fullName>
    </alternativeName>
    <alternativeName>
        <fullName evidence="17">AP lyase</fullName>
    </alternativeName>
</protein>
<dbReference type="Gene3D" id="1.10.150.20">
    <property type="entry name" value="5' to 3' exonuclease, C-terminal subdomain"/>
    <property type="match status" value="1"/>
</dbReference>
<dbReference type="Gene3D" id="3.30.460.10">
    <property type="entry name" value="Beta Polymerase, domain 2"/>
    <property type="match status" value="1"/>
</dbReference>
<evidence type="ECO:0000256" key="3">
    <source>
        <dbReference type="ARBA" id="ARBA00012417"/>
    </source>
</evidence>
<keyword evidence="13" id="KW-0239">DNA-directed DNA polymerase</keyword>
<dbReference type="CDD" id="cd07436">
    <property type="entry name" value="PHP_PolX"/>
    <property type="match status" value="1"/>
</dbReference>
<keyword evidence="12" id="KW-0832">Ubl conjugation</keyword>
<feature type="domain" description="Helix-hairpin-helix DNA-binding motif class 1" evidence="22">
    <location>
        <begin position="130"/>
        <end position="149"/>
    </location>
</feature>
<keyword evidence="9" id="KW-0548">Nucleotidyltransferase</keyword>
<feature type="domain" description="DNA-directed DNA polymerase X" evidence="24">
    <location>
        <begin position="6"/>
        <end position="323"/>
    </location>
</feature>
<name>A0ABY1JD18_9BACT</name>
<dbReference type="RefSeq" id="WP_074199500.1">
    <property type="nucleotide sequence ID" value="NZ_FSQZ01000001.1"/>
</dbReference>
<evidence type="ECO:0000256" key="11">
    <source>
        <dbReference type="ARBA" id="ARBA00022763"/>
    </source>
</evidence>
<dbReference type="PANTHER" id="PTHR36928:SF1">
    <property type="entry name" value="PHOSPHATASE YCDX-RELATED"/>
    <property type="match status" value="1"/>
</dbReference>
<keyword evidence="10" id="KW-0235">DNA replication</keyword>
<keyword evidence="6" id="KW-0488">Methylation</keyword>
<dbReference type="PIRSF" id="PIRSF005047">
    <property type="entry name" value="UCP005047_YshC"/>
    <property type="match status" value="1"/>
</dbReference>
<evidence type="ECO:0000256" key="10">
    <source>
        <dbReference type="ARBA" id="ARBA00022705"/>
    </source>
</evidence>
<keyword evidence="7" id="KW-0237">DNA synthesis</keyword>
<comment type="caution">
    <text evidence="25">The sequence shown here is derived from an EMBL/GenBank/DDBJ whole genome shotgun (WGS) entry which is preliminary data.</text>
</comment>
<dbReference type="InterPro" id="IPR003583">
    <property type="entry name" value="Hlx-hairpin-Hlx_DNA-bd_motif"/>
</dbReference>
<evidence type="ECO:0000256" key="9">
    <source>
        <dbReference type="ARBA" id="ARBA00022695"/>
    </source>
</evidence>
<dbReference type="InterPro" id="IPR022311">
    <property type="entry name" value="PolX-like"/>
</dbReference>
<evidence type="ECO:0000256" key="15">
    <source>
        <dbReference type="ARBA" id="ARBA00023204"/>
    </source>
</evidence>
<dbReference type="Gene3D" id="3.30.210.10">
    <property type="entry name" value="DNA polymerase, thumb domain"/>
    <property type="match status" value="1"/>
</dbReference>
<evidence type="ECO:0000256" key="16">
    <source>
        <dbReference type="ARBA" id="ARBA00035717"/>
    </source>
</evidence>
<dbReference type="PANTHER" id="PTHR36928">
    <property type="entry name" value="PHOSPHATASE YCDX-RELATED"/>
    <property type="match status" value="1"/>
</dbReference>
<comment type="catalytic activity">
    <reaction evidence="21">
        <text>DNA(n) + a 2'-deoxyribonucleoside 5'-triphosphate = DNA(n+1) + diphosphate</text>
        <dbReference type="Rhea" id="RHEA:22508"/>
        <dbReference type="Rhea" id="RHEA-COMP:17339"/>
        <dbReference type="Rhea" id="RHEA-COMP:17340"/>
        <dbReference type="ChEBI" id="CHEBI:33019"/>
        <dbReference type="ChEBI" id="CHEBI:61560"/>
        <dbReference type="ChEBI" id="CHEBI:173112"/>
        <dbReference type="EC" id="2.7.7.7"/>
    </reaction>
</comment>
<keyword evidence="15" id="KW-0234">DNA repair</keyword>
<evidence type="ECO:0000256" key="8">
    <source>
        <dbReference type="ARBA" id="ARBA00022679"/>
    </source>
</evidence>
<organism evidence="25 26">
    <name type="scientific">Acetomicrobium flavidum</name>
    <dbReference type="NCBI Taxonomy" id="49896"/>
    <lineage>
        <taxon>Bacteria</taxon>
        <taxon>Thermotogati</taxon>
        <taxon>Synergistota</taxon>
        <taxon>Synergistia</taxon>
        <taxon>Synergistales</taxon>
        <taxon>Acetomicrobiaceae</taxon>
        <taxon>Acetomicrobium</taxon>
    </lineage>
</organism>
<evidence type="ECO:0000259" key="24">
    <source>
        <dbReference type="SMART" id="SM00483"/>
    </source>
</evidence>
<evidence type="ECO:0000256" key="1">
    <source>
        <dbReference type="ARBA" id="ARBA00001946"/>
    </source>
</evidence>
<dbReference type="InterPro" id="IPR002008">
    <property type="entry name" value="DNA_pol_X_beta-like"/>
</dbReference>
<feature type="domain" description="Helix-hairpin-helix DNA-binding motif class 1" evidence="22">
    <location>
        <begin position="55"/>
        <end position="74"/>
    </location>
</feature>
<evidence type="ECO:0000256" key="5">
    <source>
        <dbReference type="ARBA" id="ARBA00020020"/>
    </source>
</evidence>
<evidence type="ECO:0000256" key="19">
    <source>
        <dbReference type="ARBA" id="ARBA00044678"/>
    </source>
</evidence>
<evidence type="ECO:0000256" key="2">
    <source>
        <dbReference type="ARBA" id="ARBA00004496"/>
    </source>
</evidence>
<keyword evidence="8" id="KW-0808">Transferase</keyword>
<keyword evidence="26" id="KW-1185">Reference proteome</keyword>
<dbReference type="CDD" id="cd00141">
    <property type="entry name" value="NT_POLXc"/>
    <property type="match status" value="1"/>
</dbReference>
<dbReference type="Pfam" id="PF14791">
    <property type="entry name" value="DNA_pol_B_thumb"/>
    <property type="match status" value="1"/>
</dbReference>
<comment type="catalytic activity">
    <reaction evidence="18">
        <text>2'-deoxyribonucleotide-(2'-deoxyribose 5'-phosphate)-2'-deoxyribonucleotide-DNA = a 3'-end 2'-deoxyribonucleotide-(2,3-dehydro-2,3-deoxyribose 5'-phosphate)-DNA + a 5'-end 5'-phospho-2'-deoxyribonucleoside-DNA + H(+)</text>
        <dbReference type="Rhea" id="RHEA:66592"/>
        <dbReference type="Rhea" id="RHEA-COMP:13180"/>
        <dbReference type="Rhea" id="RHEA-COMP:16897"/>
        <dbReference type="Rhea" id="RHEA-COMP:17067"/>
        <dbReference type="ChEBI" id="CHEBI:15378"/>
        <dbReference type="ChEBI" id="CHEBI:136412"/>
        <dbReference type="ChEBI" id="CHEBI:157695"/>
        <dbReference type="ChEBI" id="CHEBI:167181"/>
        <dbReference type="EC" id="4.2.99.18"/>
    </reaction>
</comment>
<feature type="domain" description="Polymerase/histidinol phosphatase N-terminal" evidence="23">
    <location>
        <begin position="347"/>
        <end position="427"/>
    </location>
</feature>
<evidence type="ECO:0000256" key="6">
    <source>
        <dbReference type="ARBA" id="ARBA00022481"/>
    </source>
</evidence>
<dbReference type="InterPro" id="IPR037160">
    <property type="entry name" value="DNA_Pol_thumb_sf"/>
</dbReference>
<dbReference type="InterPro" id="IPR002054">
    <property type="entry name" value="DNA-dir_DNA_pol_X"/>
</dbReference>
<dbReference type="Pfam" id="PF14716">
    <property type="entry name" value="HHH_8"/>
    <property type="match status" value="1"/>
</dbReference>
<dbReference type="Gene3D" id="1.10.150.110">
    <property type="entry name" value="DNA polymerase beta, N-terminal domain-like"/>
    <property type="match status" value="1"/>
</dbReference>
<dbReference type="SUPFAM" id="SSF81301">
    <property type="entry name" value="Nucleotidyltransferase"/>
    <property type="match status" value="1"/>
</dbReference>
<evidence type="ECO:0000313" key="25">
    <source>
        <dbReference type="EMBL" id="SIN67328.1"/>
    </source>
</evidence>
<dbReference type="InterPro" id="IPR010996">
    <property type="entry name" value="HHH_MUS81"/>
</dbReference>
<comment type="function">
    <text evidence="20">Repair polymerase that plays a key role in base-excision repair. During this process, the damaged base is excised by specific DNA glycosylases, the DNA backbone is nicked at the abasic site by an apurinic/apyrimidic (AP) endonuclease, and POLB removes 5'-deoxyribose-phosphate from the preincised AP site acting as a 5'-deoxyribose-phosphate lyase (5'-dRP lyase); through its DNA polymerase activity, it adds one nucleotide to the 3' end of the arising single-nucleotide gap. Conducts 'gap-filling' DNA synthesis in a stepwise distributive fashion rather than in a processive fashion as for other DNA polymerases. It is also able to cleave sugar-phosphate bonds 3' to an intact AP site, acting as an AP lyase.</text>
</comment>
<dbReference type="InterPro" id="IPR047967">
    <property type="entry name" value="PolX_PHP"/>
</dbReference>
<sequence>MHEEIDANFLADLFNRIAILLEIKGEDRFKINAYRRVAESLEKETRDIFELYREGKLMEIPGVGKAIAQKISEILESGKLEFYQRLTSEIPEKLIYLREVPEMGPKRIKTVWEKLGIDSVDKLEQAARQGKLRDLPGFGPKVEQKILDAILAIKERRLNRRFPLGEGWKLSELVTGRLSRCNGVVMSSPAGSLRRMKDTIGDLDILVAAKTEAADEVIRAFTELDMVEEVMLSGPTKTSVRFKDDLQCDLRIVEPSRWGTALQYFTGSQQHNVLLREVALKNNLSLSEYAITDKASGREIVCASEEEVYRILGMSWIPPEIREGTIEIKLALKDGLPRLVELGDIKGDLQMHSTYSDGRRSIREMAEKALLLGRSYILVTDHSQGLGVARGLSIERLRNQWREIDKLNEEFEGKLVILKGAEVEVKADGTLDYPDDVLGQLDVVVASIHSSLRQDKDRLTERYLKAVTHPLVHILAHPTGRLFGVREGANADWDIIFNAAASCKTFLEINAHPSRLDLSERHIRQAHALGCRFVVSTDAHDLHEEDYMIFGVSQARRAWLEARDIVNTLPLKEFMAQLKR</sequence>
<comment type="cofactor">
    <cofactor evidence="1">
        <name>Mg(2+)</name>
        <dbReference type="ChEBI" id="CHEBI:18420"/>
    </cofactor>
</comment>
<evidence type="ECO:0000256" key="12">
    <source>
        <dbReference type="ARBA" id="ARBA00022843"/>
    </source>
</evidence>
<accession>A0ABY1JD18</accession>
<evidence type="ECO:0000256" key="21">
    <source>
        <dbReference type="ARBA" id="ARBA00049244"/>
    </source>
</evidence>
<keyword evidence="11" id="KW-0227">DNA damage</keyword>
<dbReference type="Pfam" id="PF02811">
    <property type="entry name" value="PHP"/>
    <property type="match status" value="1"/>
</dbReference>
<dbReference type="SUPFAM" id="SSF47802">
    <property type="entry name" value="DNA polymerase beta, N-terminal domain-like"/>
    <property type="match status" value="1"/>
</dbReference>
<dbReference type="PRINTS" id="PR00870">
    <property type="entry name" value="DNAPOLXBETA"/>
</dbReference>
<dbReference type="EC" id="2.7.7.7" evidence="3"/>
<evidence type="ECO:0000256" key="13">
    <source>
        <dbReference type="ARBA" id="ARBA00022932"/>
    </source>
</evidence>
<evidence type="ECO:0000256" key="4">
    <source>
        <dbReference type="ARBA" id="ARBA00012720"/>
    </source>
</evidence>
<dbReference type="EC" id="4.2.99.18" evidence="4"/>
<keyword evidence="14" id="KW-0915">Sodium</keyword>
<proteinExistence type="predicted"/>
<evidence type="ECO:0000313" key="26">
    <source>
        <dbReference type="Proteomes" id="UP000185093"/>
    </source>
</evidence>
<dbReference type="SUPFAM" id="SSF89550">
    <property type="entry name" value="PHP domain-like"/>
    <property type="match status" value="1"/>
</dbReference>
<dbReference type="EMBL" id="FSQZ01000001">
    <property type="protein sequence ID" value="SIN67328.1"/>
    <property type="molecule type" value="Genomic_DNA"/>
</dbReference>
<dbReference type="Gene3D" id="3.20.20.140">
    <property type="entry name" value="Metal-dependent hydrolases"/>
    <property type="match status" value="1"/>
</dbReference>
<comment type="subcellular location">
    <subcellularLocation>
        <location evidence="2">Cytoplasm</location>
    </subcellularLocation>
</comment>
<dbReference type="InterPro" id="IPR003141">
    <property type="entry name" value="Pol/His_phosphatase_N"/>
</dbReference>
<dbReference type="InterPro" id="IPR029398">
    <property type="entry name" value="PolB_thumb"/>
</dbReference>
<evidence type="ECO:0000256" key="14">
    <source>
        <dbReference type="ARBA" id="ARBA00023053"/>
    </source>
</evidence>
<dbReference type="SMART" id="SM00483">
    <property type="entry name" value="POLXc"/>
    <property type="match status" value="1"/>
</dbReference>
<evidence type="ECO:0000259" key="22">
    <source>
        <dbReference type="SMART" id="SM00278"/>
    </source>
</evidence>
<evidence type="ECO:0000256" key="17">
    <source>
        <dbReference type="ARBA" id="ARBA00035726"/>
    </source>
</evidence>
<dbReference type="SMART" id="SM00481">
    <property type="entry name" value="POLIIIAc"/>
    <property type="match status" value="1"/>
</dbReference>